<proteinExistence type="predicted"/>
<dbReference type="NCBIfam" id="TIGR01640">
    <property type="entry name" value="F_box_assoc_1"/>
    <property type="match status" value="1"/>
</dbReference>
<dbReference type="PANTHER" id="PTHR35546">
    <property type="entry name" value="F-BOX PROTEIN INTERACTION DOMAIN PROTEIN-RELATED"/>
    <property type="match status" value="1"/>
</dbReference>
<dbReference type="Pfam" id="PF24750">
    <property type="entry name" value="b-prop_At3g26010-like"/>
    <property type="match status" value="1"/>
</dbReference>
<dbReference type="SUPFAM" id="SSF81383">
    <property type="entry name" value="F-box domain"/>
    <property type="match status" value="1"/>
</dbReference>
<name>A0A0A9D0H5_ARUDO</name>
<dbReference type="Pfam" id="PF00646">
    <property type="entry name" value="F-box"/>
    <property type="match status" value="1"/>
</dbReference>
<dbReference type="InterPro" id="IPR056592">
    <property type="entry name" value="Beta-prop_At3g26010-like"/>
</dbReference>
<dbReference type="InterPro" id="IPR001810">
    <property type="entry name" value="F-box_dom"/>
</dbReference>
<dbReference type="InterPro" id="IPR017451">
    <property type="entry name" value="F-box-assoc_interact_dom"/>
</dbReference>
<dbReference type="InterPro" id="IPR036047">
    <property type="entry name" value="F-box-like_dom_sf"/>
</dbReference>
<reference evidence="2" key="2">
    <citation type="journal article" date="2015" name="Data Brief">
        <title>Shoot transcriptome of the giant reed, Arundo donax.</title>
        <authorList>
            <person name="Barrero R.A."/>
            <person name="Guerrero F.D."/>
            <person name="Moolhuijzen P."/>
            <person name="Goolsby J.A."/>
            <person name="Tidwell J."/>
            <person name="Bellgard S.E."/>
            <person name="Bellgard M.I."/>
        </authorList>
    </citation>
    <scope>NUCLEOTIDE SEQUENCE</scope>
    <source>
        <tissue evidence="2">Shoot tissue taken approximately 20 cm above the soil surface</tissue>
    </source>
</reference>
<protein>
    <recommendedName>
        <fullName evidence="1">F-box domain-containing protein</fullName>
    </recommendedName>
</protein>
<dbReference type="EMBL" id="GBRH01216539">
    <property type="protein sequence ID" value="JAD81356.1"/>
    <property type="molecule type" value="Transcribed_RNA"/>
</dbReference>
<sequence length="372" mass="42675">MVEAKLTDDLLVEILARVPYKSLLRCRCVSRRWHALISHPDHRTRLPQTLAGFFYPARRFASVSGTGRPLVDPSLAFLPDREREGLVLLDGCNGLLLCRCFRFADPDEFDYLVVNPATRKWVAVPVSRRWSNKVQTVRLGFEPAVSSHFHVFEFQLDWDEKDDMDEDDGKDGHVLGVKIYSSETRVWSYKHSGWSFDITLQLDFKSVFVNGMLYVVATDCVIGAVDMEGKAWRIIDFPRSEDSPFHDTDAGFIDLSQGRLHFANTDDIDGDKVAVWVLEDHDSEKWTLKHMVSFKHLVGRKHVVFGFDEFIIVAMHPERNMVFFVFGHDNRLMSCDMDSGQVCIIRVLGQDCNEHFIPYVPLFSESLADGHQ</sequence>
<organism evidence="2">
    <name type="scientific">Arundo donax</name>
    <name type="common">Giant reed</name>
    <name type="synonym">Donax arundinaceus</name>
    <dbReference type="NCBI Taxonomy" id="35708"/>
    <lineage>
        <taxon>Eukaryota</taxon>
        <taxon>Viridiplantae</taxon>
        <taxon>Streptophyta</taxon>
        <taxon>Embryophyta</taxon>
        <taxon>Tracheophyta</taxon>
        <taxon>Spermatophyta</taxon>
        <taxon>Magnoliopsida</taxon>
        <taxon>Liliopsida</taxon>
        <taxon>Poales</taxon>
        <taxon>Poaceae</taxon>
        <taxon>PACMAD clade</taxon>
        <taxon>Arundinoideae</taxon>
        <taxon>Arundineae</taxon>
        <taxon>Arundo</taxon>
    </lineage>
</organism>
<feature type="domain" description="F-box" evidence="1">
    <location>
        <begin position="6"/>
        <end position="46"/>
    </location>
</feature>
<dbReference type="CDD" id="cd22157">
    <property type="entry name" value="F-box_AtFBW1-like"/>
    <property type="match status" value="1"/>
</dbReference>
<evidence type="ECO:0000313" key="2">
    <source>
        <dbReference type="EMBL" id="JAD81356.1"/>
    </source>
</evidence>
<dbReference type="Gene3D" id="1.20.1280.50">
    <property type="match status" value="1"/>
</dbReference>
<dbReference type="AlphaFoldDB" id="A0A0A9D0H5"/>
<dbReference type="InterPro" id="IPR055290">
    <property type="entry name" value="At3g26010-like"/>
</dbReference>
<dbReference type="SUPFAM" id="SSF63825">
    <property type="entry name" value="YWTD domain"/>
    <property type="match status" value="1"/>
</dbReference>
<accession>A0A0A9D0H5</accession>
<evidence type="ECO:0000259" key="1">
    <source>
        <dbReference type="SMART" id="SM00256"/>
    </source>
</evidence>
<dbReference type="PANTHER" id="PTHR35546:SF105">
    <property type="entry name" value="OS05G0139200 PROTEIN"/>
    <property type="match status" value="1"/>
</dbReference>
<reference evidence="2" key="1">
    <citation type="submission" date="2014-09" db="EMBL/GenBank/DDBJ databases">
        <authorList>
            <person name="Magalhaes I.L.F."/>
            <person name="Oliveira U."/>
            <person name="Santos F.R."/>
            <person name="Vidigal T.H.D.A."/>
            <person name="Brescovit A.D."/>
            <person name="Santos A.J."/>
        </authorList>
    </citation>
    <scope>NUCLEOTIDE SEQUENCE</scope>
    <source>
        <tissue evidence="2">Shoot tissue taken approximately 20 cm above the soil surface</tissue>
    </source>
</reference>
<dbReference type="SMART" id="SM00256">
    <property type="entry name" value="FBOX"/>
    <property type="match status" value="1"/>
</dbReference>